<dbReference type="Proteomes" id="UP000322667">
    <property type="component" value="Chromosome D11"/>
</dbReference>
<dbReference type="AlphaFoldDB" id="A0A5D2IM92"/>
<proteinExistence type="predicted"/>
<dbReference type="EMBL" id="CM017633">
    <property type="protein sequence ID" value="TYH43320.1"/>
    <property type="molecule type" value="Genomic_DNA"/>
</dbReference>
<organism evidence="2 3">
    <name type="scientific">Gossypium tomentosum</name>
    <name type="common">Hawaiian cotton</name>
    <name type="synonym">Gossypium sandvicense</name>
    <dbReference type="NCBI Taxonomy" id="34277"/>
    <lineage>
        <taxon>Eukaryota</taxon>
        <taxon>Viridiplantae</taxon>
        <taxon>Streptophyta</taxon>
        <taxon>Embryophyta</taxon>
        <taxon>Tracheophyta</taxon>
        <taxon>Spermatophyta</taxon>
        <taxon>Magnoliopsida</taxon>
        <taxon>eudicotyledons</taxon>
        <taxon>Gunneridae</taxon>
        <taxon>Pentapetalae</taxon>
        <taxon>rosids</taxon>
        <taxon>malvids</taxon>
        <taxon>Malvales</taxon>
        <taxon>Malvaceae</taxon>
        <taxon>Malvoideae</taxon>
        <taxon>Gossypium</taxon>
    </lineage>
</organism>
<sequence>MRGSSRGWIGSSDSAARRLSDPTPDLRLRRRGRGLGFATKVQGQPGDVHARTWYGGAAHAGIWFGCSEGQKAAEC</sequence>
<protein>
    <submittedName>
        <fullName evidence="2">Uncharacterized protein</fullName>
    </submittedName>
</protein>
<accession>A0A5D2IM92</accession>
<evidence type="ECO:0000256" key="1">
    <source>
        <dbReference type="SAM" id="MobiDB-lite"/>
    </source>
</evidence>
<keyword evidence="3" id="KW-1185">Reference proteome</keyword>
<evidence type="ECO:0000313" key="3">
    <source>
        <dbReference type="Proteomes" id="UP000322667"/>
    </source>
</evidence>
<gene>
    <name evidence="2" type="ORF">ES332_D11G120100v1</name>
</gene>
<reference evidence="2 3" key="1">
    <citation type="submission" date="2019-07" db="EMBL/GenBank/DDBJ databases">
        <title>WGS assembly of Gossypium tomentosum.</title>
        <authorList>
            <person name="Chen Z.J."/>
            <person name="Sreedasyam A."/>
            <person name="Ando A."/>
            <person name="Song Q."/>
            <person name="De L."/>
            <person name="Hulse-Kemp A."/>
            <person name="Ding M."/>
            <person name="Ye W."/>
            <person name="Kirkbride R."/>
            <person name="Jenkins J."/>
            <person name="Plott C."/>
            <person name="Lovell J."/>
            <person name="Lin Y.-M."/>
            <person name="Vaughn R."/>
            <person name="Liu B."/>
            <person name="Li W."/>
            <person name="Simpson S."/>
            <person name="Scheffler B."/>
            <person name="Saski C."/>
            <person name="Grover C."/>
            <person name="Hu G."/>
            <person name="Conover J."/>
            <person name="Carlson J."/>
            <person name="Shu S."/>
            <person name="Boston L."/>
            <person name="Williams M."/>
            <person name="Peterson D."/>
            <person name="Mcgee K."/>
            <person name="Jones D."/>
            <person name="Wendel J."/>
            <person name="Stelly D."/>
            <person name="Grimwood J."/>
            <person name="Schmutz J."/>
        </authorList>
    </citation>
    <scope>NUCLEOTIDE SEQUENCE [LARGE SCALE GENOMIC DNA]</scope>
    <source>
        <strain evidence="2">7179.01</strain>
    </source>
</reference>
<feature type="region of interest" description="Disordered" evidence="1">
    <location>
        <begin position="1"/>
        <end position="31"/>
    </location>
</feature>
<name>A0A5D2IM92_GOSTO</name>
<evidence type="ECO:0000313" key="2">
    <source>
        <dbReference type="EMBL" id="TYH43320.1"/>
    </source>
</evidence>
<feature type="compositionally biased region" description="Basic and acidic residues" evidence="1">
    <location>
        <begin position="15"/>
        <end position="27"/>
    </location>
</feature>